<reference evidence="2 3" key="1">
    <citation type="submission" date="2019-03" db="EMBL/GenBank/DDBJ databases">
        <title>Genomic Encyclopedia of Type Strains, Phase IV (KMG-IV): sequencing the most valuable type-strain genomes for metagenomic binning, comparative biology and taxonomic classification.</title>
        <authorList>
            <person name="Goeker M."/>
        </authorList>
    </citation>
    <scope>NUCLEOTIDE SEQUENCE [LARGE SCALE GENOMIC DNA]</scope>
    <source>
        <strain evidence="2 3">DSM 25082</strain>
    </source>
</reference>
<dbReference type="PANTHER" id="PTHR47837">
    <property type="entry name" value="GTP PYROPHOSPHOKINASE YJBM"/>
    <property type="match status" value="1"/>
</dbReference>
<dbReference type="PANTHER" id="PTHR47837:SF1">
    <property type="entry name" value="GTP PYROPHOSPHOKINASE YJBM"/>
    <property type="match status" value="1"/>
</dbReference>
<evidence type="ECO:0000313" key="3">
    <source>
        <dbReference type="Proteomes" id="UP000295357"/>
    </source>
</evidence>
<sequence length="220" mass="25289">MTLSNSQITQLGDRLRGGEFSDADLAMLDEFRQTFTEIDDRAYQLIQRTLASTPGWTGTKRKRKTQQSIVDKLRRQPKLRLPQMQDIAGCRVVIQGGNQAADKLSKLLVGAFETLQWQVERKERHAHGYRATHIIAKDGQKFYEIQLRTYAQDIWANLVESLSDEKNTLKYGGNVQEQALISQLQVLAERFALIDQHAHMVPLEGYQQQLEEAIRHVFTH</sequence>
<keyword evidence="3" id="KW-1185">Reference proteome</keyword>
<protein>
    <submittedName>
        <fullName evidence="2">RelA/SpoT family protein</fullName>
    </submittedName>
</protein>
<proteinExistence type="predicted"/>
<dbReference type="Proteomes" id="UP000295357">
    <property type="component" value="Unassembled WGS sequence"/>
</dbReference>
<dbReference type="OrthoDB" id="9789634at2"/>
<dbReference type="InterPro" id="IPR007685">
    <property type="entry name" value="RelA_SpoT"/>
</dbReference>
<feature type="domain" description="RelA/SpoT" evidence="1">
    <location>
        <begin position="61"/>
        <end position="167"/>
    </location>
</feature>
<dbReference type="GO" id="GO:0015969">
    <property type="term" value="P:guanosine tetraphosphate metabolic process"/>
    <property type="evidence" value="ECO:0007669"/>
    <property type="project" value="InterPro"/>
</dbReference>
<dbReference type="CDD" id="cd05399">
    <property type="entry name" value="NT_Rel-Spo_like"/>
    <property type="match status" value="1"/>
</dbReference>
<dbReference type="SUPFAM" id="SSF81301">
    <property type="entry name" value="Nucleotidyltransferase"/>
    <property type="match status" value="1"/>
</dbReference>
<gene>
    <name evidence="2" type="ORF">DFR39_101565</name>
</gene>
<name>A0A4R6NBQ3_9BURK</name>
<evidence type="ECO:0000313" key="2">
    <source>
        <dbReference type="EMBL" id="TDP13091.1"/>
    </source>
</evidence>
<dbReference type="Pfam" id="PF04607">
    <property type="entry name" value="RelA_SpoT"/>
    <property type="match status" value="1"/>
</dbReference>
<dbReference type="SMART" id="SM00954">
    <property type="entry name" value="RelA_SpoT"/>
    <property type="match status" value="1"/>
</dbReference>
<accession>A0A4R6NBQ3</accession>
<comment type="caution">
    <text evidence="2">The sequence shown here is derived from an EMBL/GenBank/DDBJ whole genome shotgun (WGS) entry which is preliminary data.</text>
</comment>
<dbReference type="EMBL" id="SNXE01000001">
    <property type="protein sequence ID" value="TDP13091.1"/>
    <property type="molecule type" value="Genomic_DNA"/>
</dbReference>
<dbReference type="Gene3D" id="3.30.460.10">
    <property type="entry name" value="Beta Polymerase, domain 2"/>
    <property type="match status" value="1"/>
</dbReference>
<evidence type="ECO:0000259" key="1">
    <source>
        <dbReference type="SMART" id="SM00954"/>
    </source>
</evidence>
<dbReference type="InterPro" id="IPR043519">
    <property type="entry name" value="NT_sf"/>
</dbReference>
<dbReference type="InterPro" id="IPR052366">
    <property type="entry name" value="GTP_Pyrophosphokinase"/>
</dbReference>
<dbReference type="RefSeq" id="WP_133602004.1">
    <property type="nucleotide sequence ID" value="NZ_JAUFPJ010000001.1"/>
</dbReference>
<dbReference type="AlphaFoldDB" id="A0A4R6NBQ3"/>
<organism evidence="2 3">
    <name type="scientific">Roseateles asaccharophilus</name>
    <dbReference type="NCBI Taxonomy" id="582607"/>
    <lineage>
        <taxon>Bacteria</taxon>
        <taxon>Pseudomonadati</taxon>
        <taxon>Pseudomonadota</taxon>
        <taxon>Betaproteobacteria</taxon>
        <taxon>Burkholderiales</taxon>
        <taxon>Sphaerotilaceae</taxon>
        <taxon>Roseateles</taxon>
    </lineage>
</organism>